<organism evidence="1 2">
    <name type="scientific">Artomyces pyxidatus</name>
    <dbReference type="NCBI Taxonomy" id="48021"/>
    <lineage>
        <taxon>Eukaryota</taxon>
        <taxon>Fungi</taxon>
        <taxon>Dikarya</taxon>
        <taxon>Basidiomycota</taxon>
        <taxon>Agaricomycotina</taxon>
        <taxon>Agaricomycetes</taxon>
        <taxon>Russulales</taxon>
        <taxon>Auriscalpiaceae</taxon>
        <taxon>Artomyces</taxon>
    </lineage>
</organism>
<name>A0ACB8SYP2_9AGAM</name>
<dbReference type="Proteomes" id="UP000814140">
    <property type="component" value="Unassembled WGS sequence"/>
</dbReference>
<comment type="caution">
    <text evidence="1">The sequence shown here is derived from an EMBL/GenBank/DDBJ whole genome shotgun (WGS) entry which is preliminary data.</text>
</comment>
<protein>
    <submittedName>
        <fullName evidence="1">TPR-like protein</fullName>
    </submittedName>
</protein>
<keyword evidence="2" id="KW-1185">Reference proteome</keyword>
<reference evidence="1" key="2">
    <citation type="journal article" date="2022" name="New Phytol.">
        <title>Evolutionary transition to the ectomycorrhizal habit in the genomes of a hyperdiverse lineage of mushroom-forming fungi.</title>
        <authorList>
            <person name="Looney B."/>
            <person name="Miyauchi S."/>
            <person name="Morin E."/>
            <person name="Drula E."/>
            <person name="Courty P.E."/>
            <person name="Kohler A."/>
            <person name="Kuo A."/>
            <person name="LaButti K."/>
            <person name="Pangilinan J."/>
            <person name="Lipzen A."/>
            <person name="Riley R."/>
            <person name="Andreopoulos W."/>
            <person name="He G."/>
            <person name="Johnson J."/>
            <person name="Nolan M."/>
            <person name="Tritt A."/>
            <person name="Barry K.W."/>
            <person name="Grigoriev I.V."/>
            <person name="Nagy L.G."/>
            <person name="Hibbett D."/>
            <person name="Henrissat B."/>
            <person name="Matheny P.B."/>
            <person name="Labbe J."/>
            <person name="Martin F.M."/>
        </authorList>
    </citation>
    <scope>NUCLEOTIDE SEQUENCE</scope>
    <source>
        <strain evidence="1">HHB10654</strain>
    </source>
</reference>
<gene>
    <name evidence="1" type="ORF">BV25DRAFT_1886837</name>
</gene>
<evidence type="ECO:0000313" key="2">
    <source>
        <dbReference type="Proteomes" id="UP000814140"/>
    </source>
</evidence>
<proteinExistence type="predicted"/>
<evidence type="ECO:0000313" key="1">
    <source>
        <dbReference type="EMBL" id="KAI0061257.1"/>
    </source>
</evidence>
<accession>A0ACB8SYP2</accession>
<sequence length="1050" mass="118849">MPVPKGLGGSPKDRGAVVGSVLQTYVSVLKDICDATNNMPYVRVAAGIVLKIIEVKDEIDTYQKRWDEVLRNVVDVVQILRNTHNFCRTFKLKQDIEMPDDLKQIMEAMQKDLEEVVKVMSECRSSNKIQQMKFNILRSDMLDKINECDRRLKDLIQNHSLTTVMNIRMHQYAYEAVSRPPEYAPMSTDAPEMPVSQLLPPQIFFGRDKELEQIVTMILDASPIPARIAIMGLGGMGKTALARAVLTDPRIEEHFRHARYLVPCDASSSVPALLAAIAQTLGILERDSKTSALTLDQRVMSCLTSSSCIICLDNFETPWDQNPRDKKAVEMLLSRITSLRSVTVLITMRGEERPAETAWTQPWLPSLRTFDLDAAKQTWLKITGKQEVDEWAEKLILAVDCLPLAITLLGPLAQVSSTSEQLWQRWGKDQTQLLSSLELSIELSITSSRMQNNPLALSLLKILSFLPDGMHSDQLQQLNEVLPDLPNAMQGMIPLLLSGLAYESADHRFQIQSLIRSYCQRKYPVSKETADALRQHYTGLASKGYDAMGTPFYKEITLELNNLEFILHDSLSPNAPINKQSVIEATLAFTQFRIYIGVFSDSLVNMASNCAKMESNGLYANCLHIWGSVYLADDRIVDAEAKFKSALELHQTVDDLAGQANDFRQLGEVKYRLDQLESAEENYQQAFKLHEKAHNISGQANVLTHLADIYRRQGNLLDAEDAYLKASQLHHDSDDMMGKANDLKGLGHVYQRLDKLKESKESYEGALKLHESVHDLVGQAYDIFGLGDLHYRSDEHEKAAECYKRALEIHKQVNDRLGQANDLSHLGNVYRKLGQYDEAKSHYQQALLLHQKALDRVGQANDLKGLASTYIKLNEKEKASEKYEEALELFKSADNKLGKANCLASLGRIYYDRNLLDKARKNFQESFELHQQANDSIGQGNALNDLGDIQRRFKNYGEAERLYKQALQMHEKANDRVGQGNDYKGLGAVYEKMNQNEKAKRMYELAADMHRQSGRRRSQALDLSLLAKVYHKLGDHEQAKEIQQRSLQLK</sequence>
<reference evidence="1" key="1">
    <citation type="submission" date="2021-03" db="EMBL/GenBank/DDBJ databases">
        <authorList>
            <consortium name="DOE Joint Genome Institute"/>
            <person name="Ahrendt S."/>
            <person name="Looney B.P."/>
            <person name="Miyauchi S."/>
            <person name="Morin E."/>
            <person name="Drula E."/>
            <person name="Courty P.E."/>
            <person name="Chicoki N."/>
            <person name="Fauchery L."/>
            <person name="Kohler A."/>
            <person name="Kuo A."/>
            <person name="Labutti K."/>
            <person name="Pangilinan J."/>
            <person name="Lipzen A."/>
            <person name="Riley R."/>
            <person name="Andreopoulos W."/>
            <person name="He G."/>
            <person name="Johnson J."/>
            <person name="Barry K.W."/>
            <person name="Grigoriev I.V."/>
            <person name="Nagy L."/>
            <person name="Hibbett D."/>
            <person name="Henrissat B."/>
            <person name="Matheny P.B."/>
            <person name="Labbe J."/>
            <person name="Martin F."/>
        </authorList>
    </citation>
    <scope>NUCLEOTIDE SEQUENCE</scope>
    <source>
        <strain evidence="1">HHB10654</strain>
    </source>
</reference>
<dbReference type="EMBL" id="MU277213">
    <property type="protein sequence ID" value="KAI0061257.1"/>
    <property type="molecule type" value="Genomic_DNA"/>
</dbReference>